<reference evidence="3" key="1">
    <citation type="submission" date="2019-12" db="EMBL/GenBank/DDBJ databases">
        <title>Genome sequencing and annotation of Brassica cretica.</title>
        <authorList>
            <person name="Studholme D.J."/>
            <person name="Sarris P.F."/>
        </authorList>
    </citation>
    <scope>NUCLEOTIDE SEQUENCE</scope>
    <source>
        <strain evidence="3">PFS-102/07</strain>
        <tissue evidence="3">Leaf</tissue>
    </source>
</reference>
<comment type="caution">
    <text evidence="3">The sequence shown here is derived from an EMBL/GenBank/DDBJ whole genome shotgun (WGS) entry which is preliminary data.</text>
</comment>
<dbReference type="AlphaFoldDB" id="A0A8S9FMG1"/>
<dbReference type="Pfam" id="PF13952">
    <property type="entry name" value="DUF4216"/>
    <property type="match status" value="1"/>
</dbReference>
<protein>
    <recommendedName>
        <fullName evidence="2">DUF4216 domain-containing protein</fullName>
    </recommendedName>
</protein>
<dbReference type="PANTHER" id="PTHR48258:SF3">
    <property type="entry name" value="FK506-BINDING PROTEIN 4-LIKE ISOFORM X1"/>
    <property type="match status" value="1"/>
</dbReference>
<keyword evidence="1" id="KW-0812">Transmembrane</keyword>
<evidence type="ECO:0000313" key="3">
    <source>
        <dbReference type="EMBL" id="KAF2534840.1"/>
    </source>
</evidence>
<organism evidence="3">
    <name type="scientific">Brassica cretica</name>
    <name type="common">Mustard</name>
    <dbReference type="NCBI Taxonomy" id="69181"/>
    <lineage>
        <taxon>Eukaryota</taxon>
        <taxon>Viridiplantae</taxon>
        <taxon>Streptophyta</taxon>
        <taxon>Embryophyta</taxon>
        <taxon>Tracheophyta</taxon>
        <taxon>Spermatophyta</taxon>
        <taxon>Magnoliopsida</taxon>
        <taxon>eudicotyledons</taxon>
        <taxon>Gunneridae</taxon>
        <taxon>Pentapetalae</taxon>
        <taxon>rosids</taxon>
        <taxon>malvids</taxon>
        <taxon>Brassicales</taxon>
        <taxon>Brassicaceae</taxon>
        <taxon>Brassiceae</taxon>
        <taxon>Brassica</taxon>
    </lineage>
</organism>
<dbReference type="PANTHER" id="PTHR48258">
    <property type="entry name" value="DUF4218 DOMAIN-CONTAINING PROTEIN-RELATED"/>
    <property type="match status" value="1"/>
</dbReference>
<dbReference type="InterPro" id="IPR025312">
    <property type="entry name" value="DUF4216"/>
</dbReference>
<gene>
    <name evidence="3" type="ORF">F2Q70_00029684</name>
</gene>
<accession>A0A8S9FMG1</accession>
<feature type="transmembrane region" description="Helical" evidence="1">
    <location>
        <begin position="240"/>
        <end position="266"/>
    </location>
</feature>
<evidence type="ECO:0000259" key="2">
    <source>
        <dbReference type="Pfam" id="PF13952"/>
    </source>
</evidence>
<feature type="domain" description="DUF4216" evidence="2">
    <location>
        <begin position="433"/>
        <end position="482"/>
    </location>
</feature>
<proteinExistence type="predicted"/>
<evidence type="ECO:0000256" key="1">
    <source>
        <dbReference type="SAM" id="Phobius"/>
    </source>
</evidence>
<sequence length="487" mass="53480">MLRLNQTKVETMISKLYELYTSLATHTGSSIKLDEARSSSLSSFKVRSAQPAWLIAHSSGSAGASSTQLDGVFGSRAVGPGPGRFACQRAWVTVWALDRPKKGQLWALGASGQDVAVMVLNLRVRHVHGLAGLRDEFRRGAWPLAGLTHGSAGPDGTVGSNGWNNQRDGRTVRLTGVLCRKVRSVARQSGWAWALLGCMDPGLGPDQVRRSVSLWAGLMNGRSNLDLNRMVRWDYGRSDYGWIVIVWAWLGISLGLAGCSMIVLIGELRLIVVKPKSHEDSISEGQCGMWVDCVRNELIIAYRTHCNLCIESHLACPVGELLKGEVLGSRNVKHTNNLIMELEKTHNGGVRVGTLQSCEHGVLVRICLARGEEVKWFEEIVDGPLSLAMSSPAYFKRGYAFKVSREGAPTVNFGIAVQAGDMSYYGVLKEVLEVQYSGTINLKFILFLCDWYNPQSGIGVRHTKFGVTEVNSSKRLNKYDPFTSRGR</sequence>
<keyword evidence="1" id="KW-0472">Membrane</keyword>
<name>A0A8S9FMG1_BRACR</name>
<dbReference type="EMBL" id="QGKY02002305">
    <property type="protein sequence ID" value="KAF2534840.1"/>
    <property type="molecule type" value="Genomic_DNA"/>
</dbReference>
<keyword evidence="1" id="KW-1133">Transmembrane helix</keyword>